<evidence type="ECO:0000256" key="4">
    <source>
        <dbReference type="ARBA" id="ARBA00004236"/>
    </source>
</evidence>
<dbReference type="GO" id="GO:0005524">
    <property type="term" value="F:ATP binding"/>
    <property type="evidence" value="ECO:0007669"/>
    <property type="project" value="UniProtKB-KW"/>
</dbReference>
<evidence type="ECO:0000256" key="12">
    <source>
        <dbReference type="ARBA" id="ARBA00022840"/>
    </source>
</evidence>
<evidence type="ECO:0000256" key="3">
    <source>
        <dbReference type="ARBA" id="ARBA00001946"/>
    </source>
</evidence>
<evidence type="ECO:0000256" key="1">
    <source>
        <dbReference type="ARBA" id="ARBA00000085"/>
    </source>
</evidence>
<dbReference type="Pfam" id="PF02518">
    <property type="entry name" value="HATPase_c"/>
    <property type="match status" value="1"/>
</dbReference>
<dbReference type="AlphaFoldDB" id="A0A916SVW8"/>
<comment type="subcellular location">
    <subcellularLocation>
        <location evidence="4">Cell membrane</location>
    </subcellularLocation>
</comment>
<feature type="region of interest" description="Disordered" evidence="21">
    <location>
        <begin position="416"/>
        <end position="438"/>
    </location>
</feature>
<comment type="caution">
    <text evidence="25">The sequence shown here is derived from an EMBL/GenBank/DDBJ whole genome shotgun (WGS) entry which is preliminary data.</text>
</comment>
<keyword evidence="13" id="KW-0460">Magnesium</keyword>
<dbReference type="PRINTS" id="PR00344">
    <property type="entry name" value="BCTRLSENSOR"/>
</dbReference>
<feature type="transmembrane region" description="Helical" evidence="22">
    <location>
        <begin position="7"/>
        <end position="32"/>
    </location>
</feature>
<evidence type="ECO:0000256" key="16">
    <source>
        <dbReference type="ARBA" id="ARBA00023012"/>
    </source>
</evidence>
<keyword evidence="17" id="KW-0346">Stress response</keyword>
<reference evidence="25" key="1">
    <citation type="journal article" date="2014" name="Int. J. Syst. Evol. Microbiol.">
        <title>Complete genome sequence of Corynebacterium casei LMG S-19264T (=DSM 44701T), isolated from a smear-ripened cheese.</title>
        <authorList>
            <consortium name="US DOE Joint Genome Institute (JGI-PGF)"/>
            <person name="Walter F."/>
            <person name="Albersmeier A."/>
            <person name="Kalinowski J."/>
            <person name="Ruckert C."/>
        </authorList>
    </citation>
    <scope>NUCLEOTIDE SEQUENCE</scope>
    <source>
        <strain evidence="25">CGMCC 1.12827</strain>
    </source>
</reference>
<dbReference type="SMART" id="SM00304">
    <property type="entry name" value="HAMP"/>
    <property type="match status" value="1"/>
</dbReference>
<evidence type="ECO:0000313" key="25">
    <source>
        <dbReference type="EMBL" id="GGB16588.1"/>
    </source>
</evidence>
<sequence>MQRRILLSIIGTVLVVAMVLGIPLSIAGWIVVEDSAREDMNSRLKAVSGELVRQEEPVGVVREGALDLTRFRRAVPANGVLTVTYPVPGGGEHTSSLTGDDATDGVGARPLTETVGLGNAGSLTLSVASDEVRRRQWITVATVFGAVLVSILVGTGIGVATARRLAVPMQRLAGRAEKLAGGDFRSSWEHYGITELDSVSQALEDASKEIRMRLAREREITGQVSHQLRSRLTAIGLRLDELSMHADSSVVAEAEAAQQQVERLTAELDELVSVIRTTDALAKEPVGVRVPIEALVADFAPLFARMGRTLRLQISGSPAAWIAPSRLRESLTVLIDNALKHGGGDVTVDVSDLHDSSMMRISVSDQGPGIPDEIASMIFAPGFSGGASSGLGLTLARTLVESDGGRLEVTSRRPPTFTIVVPTGPGPETPRRASSEPR</sequence>
<dbReference type="EC" id="2.7.13.3" evidence="5"/>
<dbReference type="InterPro" id="IPR004358">
    <property type="entry name" value="Sig_transdc_His_kin-like_C"/>
</dbReference>
<evidence type="ECO:0000259" key="23">
    <source>
        <dbReference type="PROSITE" id="PS50109"/>
    </source>
</evidence>
<keyword evidence="26" id="KW-1185">Reference proteome</keyword>
<evidence type="ECO:0000256" key="19">
    <source>
        <dbReference type="ARBA" id="ARBA00040454"/>
    </source>
</evidence>
<dbReference type="Proteomes" id="UP000621454">
    <property type="component" value="Unassembled WGS sequence"/>
</dbReference>
<dbReference type="GO" id="GO:0005886">
    <property type="term" value="C:plasma membrane"/>
    <property type="evidence" value="ECO:0007669"/>
    <property type="project" value="UniProtKB-SubCell"/>
</dbReference>
<dbReference type="EMBL" id="BMGC01000001">
    <property type="protein sequence ID" value="GGB16588.1"/>
    <property type="molecule type" value="Genomic_DNA"/>
</dbReference>
<evidence type="ECO:0000256" key="7">
    <source>
        <dbReference type="ARBA" id="ARBA00022679"/>
    </source>
</evidence>
<dbReference type="InterPro" id="IPR050980">
    <property type="entry name" value="2C_sensor_his_kinase"/>
</dbReference>
<dbReference type="PROSITE" id="PS50885">
    <property type="entry name" value="HAMP"/>
    <property type="match status" value="1"/>
</dbReference>
<evidence type="ECO:0000256" key="11">
    <source>
        <dbReference type="ARBA" id="ARBA00022801"/>
    </source>
</evidence>
<feature type="compositionally biased region" description="Basic and acidic residues" evidence="21">
    <location>
        <begin position="429"/>
        <end position="438"/>
    </location>
</feature>
<dbReference type="InterPro" id="IPR005467">
    <property type="entry name" value="His_kinase_dom"/>
</dbReference>
<evidence type="ECO:0000256" key="14">
    <source>
        <dbReference type="ARBA" id="ARBA00022912"/>
    </source>
</evidence>
<dbReference type="Pfam" id="PF00672">
    <property type="entry name" value="HAMP"/>
    <property type="match status" value="1"/>
</dbReference>
<dbReference type="CDD" id="cd00075">
    <property type="entry name" value="HATPase"/>
    <property type="match status" value="1"/>
</dbReference>
<evidence type="ECO:0000256" key="21">
    <source>
        <dbReference type="SAM" id="MobiDB-lite"/>
    </source>
</evidence>
<evidence type="ECO:0000256" key="8">
    <source>
        <dbReference type="ARBA" id="ARBA00022692"/>
    </source>
</evidence>
<keyword evidence="6" id="KW-0597">Phosphoprotein</keyword>
<evidence type="ECO:0000256" key="18">
    <source>
        <dbReference type="ARBA" id="ARBA00023211"/>
    </source>
</evidence>
<dbReference type="PANTHER" id="PTHR44936">
    <property type="entry name" value="SENSOR PROTEIN CREC"/>
    <property type="match status" value="1"/>
</dbReference>
<keyword evidence="8 22" id="KW-0812">Transmembrane</keyword>
<keyword evidence="18" id="KW-0464">Manganese</keyword>
<feature type="transmembrane region" description="Helical" evidence="22">
    <location>
        <begin position="137"/>
        <end position="162"/>
    </location>
</feature>
<dbReference type="PROSITE" id="PS50109">
    <property type="entry name" value="HIS_KIN"/>
    <property type="match status" value="1"/>
</dbReference>
<dbReference type="GO" id="GO:0004721">
    <property type="term" value="F:phosphoprotein phosphatase activity"/>
    <property type="evidence" value="ECO:0007669"/>
    <property type="project" value="UniProtKB-KW"/>
</dbReference>
<keyword evidence="9" id="KW-0547">Nucleotide-binding</keyword>
<dbReference type="GO" id="GO:0000155">
    <property type="term" value="F:phosphorelay sensor kinase activity"/>
    <property type="evidence" value="ECO:0007669"/>
    <property type="project" value="InterPro"/>
</dbReference>
<gene>
    <name evidence="25" type="ORF">GCM10011489_00860</name>
</gene>
<dbReference type="InterPro" id="IPR003594">
    <property type="entry name" value="HATPase_dom"/>
</dbReference>
<evidence type="ECO:0000256" key="6">
    <source>
        <dbReference type="ARBA" id="ARBA00022553"/>
    </source>
</evidence>
<keyword evidence="16" id="KW-0902">Two-component regulatory system</keyword>
<name>A0A916SVW8_9ACTN</name>
<protein>
    <recommendedName>
        <fullName evidence="19">Signal transduction histidine-protein kinase/phosphatase MprB</fullName>
        <ecNumber evidence="5">2.7.13.3</ecNumber>
    </recommendedName>
    <alternativeName>
        <fullName evidence="20">Mycobacterial persistence regulator B</fullName>
    </alternativeName>
</protein>
<reference evidence="25" key="2">
    <citation type="submission" date="2020-09" db="EMBL/GenBank/DDBJ databases">
        <authorList>
            <person name="Sun Q."/>
            <person name="Zhou Y."/>
        </authorList>
    </citation>
    <scope>NUCLEOTIDE SEQUENCE</scope>
    <source>
        <strain evidence="25">CGMCC 1.12827</strain>
    </source>
</reference>
<evidence type="ECO:0000259" key="24">
    <source>
        <dbReference type="PROSITE" id="PS50885"/>
    </source>
</evidence>
<comment type="catalytic activity">
    <reaction evidence="1">
        <text>ATP + protein L-histidine = ADP + protein N-phospho-L-histidine.</text>
        <dbReference type="EC" id="2.7.13.3"/>
    </reaction>
</comment>
<keyword evidence="10 25" id="KW-0418">Kinase</keyword>
<evidence type="ECO:0000256" key="20">
    <source>
        <dbReference type="ARBA" id="ARBA00041776"/>
    </source>
</evidence>
<evidence type="ECO:0000256" key="15">
    <source>
        <dbReference type="ARBA" id="ARBA00022989"/>
    </source>
</evidence>
<dbReference type="InterPro" id="IPR036890">
    <property type="entry name" value="HATPase_C_sf"/>
</dbReference>
<evidence type="ECO:0000256" key="10">
    <source>
        <dbReference type="ARBA" id="ARBA00022777"/>
    </source>
</evidence>
<dbReference type="SMART" id="SM00387">
    <property type="entry name" value="HATPase_c"/>
    <property type="match status" value="1"/>
</dbReference>
<organism evidence="25 26">
    <name type="scientific">Gordonia jinhuaensis</name>
    <dbReference type="NCBI Taxonomy" id="1517702"/>
    <lineage>
        <taxon>Bacteria</taxon>
        <taxon>Bacillati</taxon>
        <taxon>Actinomycetota</taxon>
        <taxon>Actinomycetes</taxon>
        <taxon>Mycobacteriales</taxon>
        <taxon>Gordoniaceae</taxon>
        <taxon>Gordonia</taxon>
    </lineage>
</organism>
<keyword evidence="11" id="KW-0378">Hydrolase</keyword>
<evidence type="ECO:0000256" key="5">
    <source>
        <dbReference type="ARBA" id="ARBA00012438"/>
    </source>
</evidence>
<keyword evidence="14" id="KW-0904">Protein phosphatase</keyword>
<feature type="domain" description="HAMP" evidence="24">
    <location>
        <begin position="163"/>
        <end position="215"/>
    </location>
</feature>
<dbReference type="Gene3D" id="3.30.565.10">
    <property type="entry name" value="Histidine kinase-like ATPase, C-terminal domain"/>
    <property type="match status" value="1"/>
</dbReference>
<keyword evidence="7" id="KW-0808">Transferase</keyword>
<comment type="cofactor">
    <cofactor evidence="2">
        <name>Mn(2+)</name>
        <dbReference type="ChEBI" id="CHEBI:29035"/>
    </cofactor>
</comment>
<evidence type="ECO:0000256" key="17">
    <source>
        <dbReference type="ARBA" id="ARBA00023016"/>
    </source>
</evidence>
<accession>A0A916SVW8</accession>
<comment type="cofactor">
    <cofactor evidence="3">
        <name>Mg(2+)</name>
        <dbReference type="ChEBI" id="CHEBI:18420"/>
    </cofactor>
</comment>
<dbReference type="PANTHER" id="PTHR44936:SF9">
    <property type="entry name" value="SENSOR PROTEIN CREC"/>
    <property type="match status" value="1"/>
</dbReference>
<proteinExistence type="predicted"/>
<evidence type="ECO:0000256" key="9">
    <source>
        <dbReference type="ARBA" id="ARBA00022741"/>
    </source>
</evidence>
<keyword evidence="12" id="KW-0067">ATP-binding</keyword>
<evidence type="ECO:0000313" key="26">
    <source>
        <dbReference type="Proteomes" id="UP000621454"/>
    </source>
</evidence>
<dbReference type="SUPFAM" id="SSF47384">
    <property type="entry name" value="Homodimeric domain of signal transducing histidine kinase"/>
    <property type="match status" value="1"/>
</dbReference>
<dbReference type="InterPro" id="IPR036097">
    <property type="entry name" value="HisK_dim/P_sf"/>
</dbReference>
<evidence type="ECO:0000256" key="13">
    <source>
        <dbReference type="ARBA" id="ARBA00022842"/>
    </source>
</evidence>
<dbReference type="RefSeq" id="WP_188584602.1">
    <property type="nucleotide sequence ID" value="NZ_BMGC01000001.1"/>
</dbReference>
<keyword evidence="15 22" id="KW-1133">Transmembrane helix</keyword>
<dbReference type="InterPro" id="IPR003660">
    <property type="entry name" value="HAMP_dom"/>
</dbReference>
<dbReference type="SUPFAM" id="SSF55874">
    <property type="entry name" value="ATPase domain of HSP90 chaperone/DNA topoisomerase II/histidine kinase"/>
    <property type="match status" value="1"/>
</dbReference>
<feature type="domain" description="Histidine kinase" evidence="23">
    <location>
        <begin position="223"/>
        <end position="425"/>
    </location>
</feature>
<evidence type="ECO:0000256" key="22">
    <source>
        <dbReference type="SAM" id="Phobius"/>
    </source>
</evidence>
<evidence type="ECO:0000256" key="2">
    <source>
        <dbReference type="ARBA" id="ARBA00001936"/>
    </source>
</evidence>
<dbReference type="Gene3D" id="1.10.287.130">
    <property type="match status" value="1"/>
</dbReference>
<keyword evidence="22" id="KW-0472">Membrane</keyword>